<reference evidence="2" key="1">
    <citation type="submission" date="2022-11" db="UniProtKB">
        <authorList>
            <consortium name="WormBaseParasite"/>
        </authorList>
    </citation>
    <scope>IDENTIFICATION</scope>
</reference>
<accession>A0AC34QCV8</accession>
<evidence type="ECO:0000313" key="2">
    <source>
        <dbReference type="WBParaSite" id="JU765_v2.g15190.t1"/>
    </source>
</evidence>
<organism evidence="1 2">
    <name type="scientific">Panagrolaimus sp. JU765</name>
    <dbReference type="NCBI Taxonomy" id="591449"/>
    <lineage>
        <taxon>Eukaryota</taxon>
        <taxon>Metazoa</taxon>
        <taxon>Ecdysozoa</taxon>
        <taxon>Nematoda</taxon>
        <taxon>Chromadorea</taxon>
        <taxon>Rhabditida</taxon>
        <taxon>Tylenchina</taxon>
        <taxon>Panagrolaimomorpha</taxon>
        <taxon>Panagrolaimoidea</taxon>
        <taxon>Panagrolaimidae</taxon>
        <taxon>Panagrolaimus</taxon>
    </lineage>
</organism>
<protein>
    <submittedName>
        <fullName evidence="2">Uncharacterized protein</fullName>
    </submittedName>
</protein>
<proteinExistence type="predicted"/>
<dbReference type="Proteomes" id="UP000887576">
    <property type="component" value="Unplaced"/>
</dbReference>
<dbReference type="WBParaSite" id="JU765_v2.g15190.t1">
    <property type="protein sequence ID" value="JU765_v2.g15190.t1"/>
    <property type="gene ID" value="JU765_v2.g15190"/>
</dbReference>
<name>A0AC34QCV8_9BILA</name>
<evidence type="ECO:0000313" key="1">
    <source>
        <dbReference type="Proteomes" id="UP000887576"/>
    </source>
</evidence>
<sequence length="232" mass="27276">MDENRQNPRKHFLECFDDVSSKDPPENPREFFSSDPSPSAPIFAYEEGSVLGPSVDSFNFTEKPHLRLSAVAKSLLGTMDFSGVPESVSNLLRQCQPPNHVDIWEQQERMFTENVLEIYRNGRSLLEQTYRNELERLRIENKQLIQNLGQITEDRRREVEELKEKLQAMESTARCQQEENEILEKKLKSIEAEYKDLKENFNTKLENEVRDEVTLVEKAYEEEMEKMRAEKK</sequence>